<organism evidence="17 18">
    <name type="scientific">Halotalea alkalilenta</name>
    <dbReference type="NCBI Taxonomy" id="376489"/>
    <lineage>
        <taxon>Bacteria</taxon>
        <taxon>Pseudomonadati</taxon>
        <taxon>Pseudomonadota</taxon>
        <taxon>Gammaproteobacteria</taxon>
        <taxon>Oceanospirillales</taxon>
        <taxon>Halomonadaceae</taxon>
        <taxon>Halotalea</taxon>
    </lineage>
</organism>
<keyword evidence="8 17" id="KW-0418">Kinase</keyword>
<protein>
    <submittedName>
        <fullName evidence="17">Tyrosine protein kinase</fullName>
    </submittedName>
</protein>
<keyword evidence="11 15" id="KW-0472">Membrane</keyword>
<dbReference type="SUPFAM" id="SSF52540">
    <property type="entry name" value="P-loop containing nucleoside triphosphate hydrolases"/>
    <property type="match status" value="1"/>
</dbReference>
<feature type="coiled-coil region" evidence="14">
    <location>
        <begin position="358"/>
        <end position="385"/>
    </location>
</feature>
<evidence type="ECO:0000259" key="16">
    <source>
        <dbReference type="SMART" id="SM00382"/>
    </source>
</evidence>
<accession>A0A172YGS5</accession>
<evidence type="ECO:0000256" key="11">
    <source>
        <dbReference type="ARBA" id="ARBA00023136"/>
    </source>
</evidence>
<reference evidence="17 18" key="1">
    <citation type="submission" date="2016-04" db="EMBL/GenBank/DDBJ databases">
        <title>Complete Genome Sequence of Halotalea alkalilenta IHB B 13600.</title>
        <authorList>
            <person name="Swarnkar M.K."/>
            <person name="Sharma A."/>
            <person name="Kaushal K."/>
            <person name="Soni R."/>
            <person name="Rana S."/>
            <person name="Singh A.K."/>
            <person name="Gulati A."/>
        </authorList>
    </citation>
    <scope>NUCLEOTIDE SEQUENCE [LARGE SCALE GENOMIC DNA]</scope>
    <source>
        <strain evidence="17 18">IHB B 13600</strain>
    </source>
</reference>
<keyword evidence="7" id="KW-0547">Nucleotide-binding</keyword>
<dbReference type="FunFam" id="3.40.50.300:FF:000527">
    <property type="entry name" value="Tyrosine-protein kinase etk"/>
    <property type="match status" value="1"/>
</dbReference>
<keyword evidence="12" id="KW-0829">Tyrosine-protein kinase</keyword>
<dbReference type="GO" id="GO:0042802">
    <property type="term" value="F:identical protein binding"/>
    <property type="evidence" value="ECO:0007669"/>
    <property type="project" value="UniProtKB-ARBA"/>
</dbReference>
<dbReference type="Pfam" id="PF23607">
    <property type="entry name" value="WZC_N"/>
    <property type="match status" value="1"/>
</dbReference>
<dbReference type="InterPro" id="IPR003593">
    <property type="entry name" value="AAA+_ATPase"/>
</dbReference>
<proteinExistence type="inferred from homology"/>
<dbReference type="Pfam" id="PF13807">
    <property type="entry name" value="GNVR"/>
    <property type="match status" value="1"/>
</dbReference>
<evidence type="ECO:0000256" key="14">
    <source>
        <dbReference type="SAM" id="Coils"/>
    </source>
</evidence>
<dbReference type="GO" id="GO:0005524">
    <property type="term" value="F:ATP binding"/>
    <property type="evidence" value="ECO:0007669"/>
    <property type="project" value="UniProtKB-KW"/>
</dbReference>
<evidence type="ECO:0000256" key="13">
    <source>
        <dbReference type="ARBA" id="ARBA00053015"/>
    </source>
</evidence>
<name>A0A172YGS5_9GAMM</name>
<evidence type="ECO:0000256" key="3">
    <source>
        <dbReference type="ARBA" id="ARBA00022475"/>
    </source>
</evidence>
<dbReference type="InterPro" id="IPR025669">
    <property type="entry name" value="AAA_dom"/>
</dbReference>
<keyword evidence="5" id="KW-0808">Transferase</keyword>
<keyword evidence="3" id="KW-1003">Cell membrane</keyword>
<dbReference type="RefSeq" id="WP_064123291.1">
    <property type="nucleotide sequence ID" value="NZ_CP015243.1"/>
</dbReference>
<keyword evidence="14" id="KW-0175">Coiled coil</keyword>
<dbReference type="SMART" id="SM00382">
    <property type="entry name" value="AAA"/>
    <property type="match status" value="1"/>
</dbReference>
<dbReference type="Pfam" id="PF02706">
    <property type="entry name" value="Wzz"/>
    <property type="match status" value="1"/>
</dbReference>
<evidence type="ECO:0000256" key="9">
    <source>
        <dbReference type="ARBA" id="ARBA00022840"/>
    </source>
</evidence>
<gene>
    <name evidence="17" type="ORF">A5892_13775</name>
</gene>
<evidence type="ECO:0000256" key="8">
    <source>
        <dbReference type="ARBA" id="ARBA00022777"/>
    </source>
</evidence>
<dbReference type="Gene3D" id="3.40.50.300">
    <property type="entry name" value="P-loop containing nucleotide triphosphate hydrolases"/>
    <property type="match status" value="1"/>
</dbReference>
<evidence type="ECO:0000256" key="4">
    <source>
        <dbReference type="ARBA" id="ARBA00022519"/>
    </source>
</evidence>
<evidence type="ECO:0000256" key="10">
    <source>
        <dbReference type="ARBA" id="ARBA00022989"/>
    </source>
</evidence>
<dbReference type="STRING" id="376489.A5892_13775"/>
<comment type="subcellular location">
    <subcellularLocation>
        <location evidence="1">Cell inner membrane</location>
        <topology evidence="1">Multi-pass membrane protein</topology>
    </subcellularLocation>
</comment>
<dbReference type="InterPro" id="IPR027417">
    <property type="entry name" value="P-loop_NTPase"/>
</dbReference>
<dbReference type="EMBL" id="CP015243">
    <property type="protein sequence ID" value="ANF58407.1"/>
    <property type="molecule type" value="Genomic_DNA"/>
</dbReference>
<dbReference type="NCBIfam" id="TIGR01007">
    <property type="entry name" value="eps_fam"/>
    <property type="match status" value="1"/>
</dbReference>
<evidence type="ECO:0000256" key="12">
    <source>
        <dbReference type="ARBA" id="ARBA00023137"/>
    </source>
</evidence>
<keyword evidence="6 15" id="KW-0812">Transmembrane</keyword>
<dbReference type="AlphaFoldDB" id="A0A172YGS5"/>
<dbReference type="GO" id="GO:0005886">
    <property type="term" value="C:plasma membrane"/>
    <property type="evidence" value="ECO:0007669"/>
    <property type="project" value="UniProtKB-SubCell"/>
</dbReference>
<comment type="catalytic activity">
    <reaction evidence="13">
        <text>L-tyrosyl-[protein] + ATP = O-phospho-L-tyrosyl-[protein] + ADP + H(+)</text>
        <dbReference type="Rhea" id="RHEA:10596"/>
        <dbReference type="Rhea" id="RHEA-COMP:10136"/>
        <dbReference type="Rhea" id="RHEA-COMP:20101"/>
        <dbReference type="ChEBI" id="CHEBI:15378"/>
        <dbReference type="ChEBI" id="CHEBI:30616"/>
        <dbReference type="ChEBI" id="CHEBI:46858"/>
        <dbReference type="ChEBI" id="CHEBI:61978"/>
        <dbReference type="ChEBI" id="CHEBI:456216"/>
    </reaction>
</comment>
<evidence type="ECO:0000256" key="6">
    <source>
        <dbReference type="ARBA" id="ARBA00022692"/>
    </source>
</evidence>
<feature type="coiled-coil region" evidence="14">
    <location>
        <begin position="272"/>
        <end position="313"/>
    </location>
</feature>
<comment type="similarity">
    <text evidence="2">Belongs to the etk/wzc family.</text>
</comment>
<keyword evidence="18" id="KW-1185">Reference proteome</keyword>
<evidence type="ECO:0000256" key="2">
    <source>
        <dbReference type="ARBA" id="ARBA00008883"/>
    </source>
</evidence>
<dbReference type="InterPro" id="IPR050445">
    <property type="entry name" value="Bact_polysacc_biosynth/exp"/>
</dbReference>
<feature type="transmembrane region" description="Helical" evidence="15">
    <location>
        <begin position="442"/>
        <end position="462"/>
    </location>
</feature>
<keyword evidence="9" id="KW-0067">ATP-binding</keyword>
<dbReference type="InterPro" id="IPR032807">
    <property type="entry name" value="GNVR"/>
</dbReference>
<evidence type="ECO:0000256" key="1">
    <source>
        <dbReference type="ARBA" id="ARBA00004429"/>
    </source>
</evidence>
<dbReference type="GO" id="GO:0004713">
    <property type="term" value="F:protein tyrosine kinase activity"/>
    <property type="evidence" value="ECO:0007669"/>
    <property type="project" value="UniProtKB-KW"/>
</dbReference>
<sequence length="733" mass="80460">MPEDSKGQVVSPQPSASSDDIDLGRLVGLLVDHKWTIAGITGVFAAAGVAHALLATPIYSSDAMVQIEDKSPISNPLQDLTGYLGQTPSSDAEMQIIQSRLVLGQAVNAEALDVVVTPHRWPVIGDFLARMNVERPFFAEGGSSVWASERVAIAMFQVDSQYQGRNFTLTVEDEGRFRLSLDGEDLGEGIVGENAQFLDGAVTLRISENSAPPGAEFDLVKRSELSAINSVRSSLTVAPAGRSVNVLSLTYTDPDRERGRRTLEAITQVYLQQNIQRSSAEAEQSLQFLQEQLPQVREELTAAEEKLNTYRIQQDSVDLPMETQSVLTRLVNIDSQINQLEFAEADISRRFTPSHPTYAALLQKKQQLQQERGNLNREINALPETQQQILRLQRDVEVNQQVYVQMLNRVQETNIIRASTVGNVRIIDNAVSQPGPISPQKGLIVAISTIVGLLLALCYVLVRSFFNRGIESPDQIEAINLPVYATVPLSEEQLKLTRRVKSSSKGPSAFSGLLALHNPSDLSIEAIRGLRTSLHFAMLESDDNVLMITGPSPGIGKSFIAANLAEICAQGEQKVLLIDADMRKGHIHDALQLKAHGGLSDYLSGQSMLTEVIKKTANEKLDVITRGSAPPNPAELLMGSRFTAFLKEVKEQYDLVIIDTPPVLAVTDALIVGRQVGTTMTVVRFAYNPIRELEQMRRKLENGGVNLKGAILNAVERKAATSYGYGYYNYSYK</sequence>
<dbReference type="InterPro" id="IPR003856">
    <property type="entry name" value="LPS_length_determ_N"/>
</dbReference>
<dbReference type="PANTHER" id="PTHR32309">
    <property type="entry name" value="TYROSINE-PROTEIN KINASE"/>
    <property type="match status" value="1"/>
</dbReference>
<dbReference type="Proteomes" id="UP000077875">
    <property type="component" value="Chromosome"/>
</dbReference>
<evidence type="ECO:0000313" key="18">
    <source>
        <dbReference type="Proteomes" id="UP000077875"/>
    </source>
</evidence>
<dbReference type="InterPro" id="IPR005702">
    <property type="entry name" value="Wzc-like_C"/>
</dbReference>
<evidence type="ECO:0000313" key="17">
    <source>
        <dbReference type="EMBL" id="ANF58407.1"/>
    </source>
</evidence>
<dbReference type="Pfam" id="PF13614">
    <property type="entry name" value="AAA_31"/>
    <property type="match status" value="1"/>
</dbReference>
<dbReference type="PANTHER" id="PTHR32309:SF32">
    <property type="entry name" value="TYROSINE-PROTEIN KINASE ETK-RELATED"/>
    <property type="match status" value="1"/>
</dbReference>
<evidence type="ECO:0000256" key="7">
    <source>
        <dbReference type="ARBA" id="ARBA00022741"/>
    </source>
</evidence>
<feature type="domain" description="AAA+ ATPase" evidence="16">
    <location>
        <begin position="542"/>
        <end position="706"/>
    </location>
</feature>
<evidence type="ECO:0000256" key="5">
    <source>
        <dbReference type="ARBA" id="ARBA00022679"/>
    </source>
</evidence>
<keyword evidence="4" id="KW-0997">Cell inner membrane</keyword>
<dbReference type="CDD" id="cd05387">
    <property type="entry name" value="BY-kinase"/>
    <property type="match status" value="1"/>
</dbReference>
<keyword evidence="10 15" id="KW-1133">Transmembrane helix</keyword>
<dbReference type="KEGG" id="haa:A5892_13775"/>
<evidence type="ECO:0000256" key="15">
    <source>
        <dbReference type="SAM" id="Phobius"/>
    </source>
</evidence>